<dbReference type="EMBL" id="JADQTO010000025">
    <property type="protein sequence ID" value="MBG0567202.1"/>
    <property type="molecule type" value="Genomic_DNA"/>
</dbReference>
<feature type="disulfide bond" evidence="2">
    <location>
        <begin position="55"/>
        <end position="84"/>
    </location>
</feature>
<dbReference type="Pfam" id="PF13472">
    <property type="entry name" value="Lipase_GDSL_2"/>
    <property type="match status" value="1"/>
</dbReference>
<keyword evidence="5" id="KW-1185">Reference proteome</keyword>
<dbReference type="GO" id="GO:0019433">
    <property type="term" value="P:triglyceride catabolic process"/>
    <property type="evidence" value="ECO:0007669"/>
    <property type="project" value="TreeGrafter"/>
</dbReference>
<dbReference type="AlphaFoldDB" id="A0A931CGM1"/>
<organism evidence="4 5">
    <name type="scientific">Actinoplanes aureus</name>
    <dbReference type="NCBI Taxonomy" id="2792083"/>
    <lineage>
        <taxon>Bacteria</taxon>
        <taxon>Bacillati</taxon>
        <taxon>Actinomycetota</taxon>
        <taxon>Actinomycetes</taxon>
        <taxon>Micromonosporales</taxon>
        <taxon>Micromonosporaceae</taxon>
        <taxon>Actinoplanes</taxon>
    </lineage>
</organism>
<feature type="disulfide bond" evidence="2">
    <location>
        <begin position="125"/>
        <end position="133"/>
    </location>
</feature>
<feature type="domain" description="SGNH hydrolase-type esterase" evidence="3">
    <location>
        <begin position="36"/>
        <end position="257"/>
    </location>
</feature>
<feature type="active site" description="Nucleophile" evidence="1">
    <location>
        <position position="40"/>
    </location>
</feature>
<comment type="caution">
    <text evidence="4">The sequence shown here is derived from an EMBL/GenBank/DDBJ whole genome shotgun (WGS) entry which is preliminary data.</text>
</comment>
<reference evidence="4" key="1">
    <citation type="submission" date="2020-11" db="EMBL/GenBank/DDBJ databases">
        <title>Isolation and identification of active actinomycetes.</title>
        <authorList>
            <person name="Sun X."/>
        </authorList>
    </citation>
    <scope>NUCLEOTIDE SEQUENCE</scope>
    <source>
        <strain evidence="4">NEAU-A11</strain>
    </source>
</reference>
<accession>A0A931CGM1</accession>
<dbReference type="PANTHER" id="PTHR37981:SF1">
    <property type="entry name" value="SGNH HYDROLASE-TYPE ESTERASE DOMAIN-CONTAINING PROTEIN"/>
    <property type="match status" value="1"/>
</dbReference>
<dbReference type="PANTHER" id="PTHR37981">
    <property type="entry name" value="LIPASE 2"/>
    <property type="match status" value="1"/>
</dbReference>
<dbReference type="InterPro" id="IPR036514">
    <property type="entry name" value="SGNH_hydro_sf"/>
</dbReference>
<dbReference type="CDD" id="cd01823">
    <property type="entry name" value="SEST_like"/>
    <property type="match status" value="1"/>
</dbReference>
<evidence type="ECO:0000313" key="4">
    <source>
        <dbReference type="EMBL" id="MBG0567202.1"/>
    </source>
</evidence>
<dbReference type="RefSeq" id="WP_196418969.1">
    <property type="nucleotide sequence ID" value="NZ_JADQTO010000025.1"/>
</dbReference>
<evidence type="ECO:0000313" key="5">
    <source>
        <dbReference type="Proteomes" id="UP000598146"/>
    </source>
</evidence>
<gene>
    <name evidence="4" type="ORF">I4J89_37720</name>
</gene>
<keyword evidence="4" id="KW-0378">Hydrolase</keyword>
<feature type="active site" evidence="1">
    <location>
        <position position="249"/>
    </location>
</feature>
<dbReference type="PROSITE" id="PS51257">
    <property type="entry name" value="PROKAR_LIPOPROTEIN"/>
    <property type="match status" value="1"/>
</dbReference>
<feature type="disulfide bond" evidence="2">
    <location>
        <begin position="185"/>
        <end position="231"/>
    </location>
</feature>
<keyword evidence="2" id="KW-1015">Disulfide bond</keyword>
<dbReference type="SUPFAM" id="SSF52266">
    <property type="entry name" value="SGNH hydrolase"/>
    <property type="match status" value="1"/>
</dbReference>
<dbReference type="InterPro" id="IPR013830">
    <property type="entry name" value="SGNH_hydro"/>
</dbReference>
<evidence type="ECO:0000256" key="2">
    <source>
        <dbReference type="PIRSR" id="PIRSR637460-2"/>
    </source>
</evidence>
<name>A0A931CGM1_9ACTN</name>
<sequence length="267" mass="27832">MKTVVTVVVAGIATASCSGSGNDGGAEAAEARDYVALGDSYAAGLGAGNYADTECYRSTDSSYPRLWAKSRPAGTIGEVTDSTCSGAVIHEVRTTQLRALDEKTGWVTVTVGGNDVGWSQTLQQCMLGNDLTCGSATRTAASTAETVLPEQLDGLYTAIKERAPNAKVYVLGYPHLLASGTGVKCESLSAARREALNTGADTLNELIKARAANAGFTFVDVREIFDGHEVCTATPWIHAVRDQIAESFHPTADGQKAYATALTAVTG</sequence>
<dbReference type="Proteomes" id="UP000598146">
    <property type="component" value="Unassembled WGS sequence"/>
</dbReference>
<protein>
    <submittedName>
        <fullName evidence="4">SGNH/GDSL hydrolase family protein</fullName>
    </submittedName>
</protein>
<evidence type="ECO:0000256" key="1">
    <source>
        <dbReference type="PIRSR" id="PIRSR637460-1"/>
    </source>
</evidence>
<dbReference type="InterPro" id="IPR037460">
    <property type="entry name" value="SEST-like"/>
</dbReference>
<dbReference type="GO" id="GO:0004806">
    <property type="term" value="F:triacylglycerol lipase activity"/>
    <property type="evidence" value="ECO:0007669"/>
    <property type="project" value="TreeGrafter"/>
</dbReference>
<proteinExistence type="predicted"/>
<dbReference type="Gene3D" id="3.40.50.1110">
    <property type="entry name" value="SGNH hydrolase"/>
    <property type="match status" value="1"/>
</dbReference>
<evidence type="ECO:0000259" key="3">
    <source>
        <dbReference type="Pfam" id="PF13472"/>
    </source>
</evidence>